<dbReference type="InterPro" id="IPR011009">
    <property type="entry name" value="Kinase-like_dom_sf"/>
</dbReference>
<feature type="domain" description="Protein kinase" evidence="3">
    <location>
        <begin position="1"/>
        <end position="160"/>
    </location>
</feature>
<keyword evidence="1" id="KW-0547">Nucleotide-binding</keyword>
<evidence type="ECO:0000256" key="2">
    <source>
        <dbReference type="ARBA" id="ARBA00022840"/>
    </source>
</evidence>
<dbReference type="PANTHER" id="PTHR44329">
    <property type="entry name" value="SERINE/THREONINE-PROTEIN KINASE TNNI3K-RELATED"/>
    <property type="match status" value="1"/>
</dbReference>
<protein>
    <recommendedName>
        <fullName evidence="3">Protein kinase domain-containing protein</fullName>
    </recommendedName>
</protein>
<dbReference type="PROSITE" id="PS50011">
    <property type="entry name" value="PROTEIN_KINASE_DOM"/>
    <property type="match status" value="1"/>
</dbReference>
<evidence type="ECO:0000313" key="5">
    <source>
        <dbReference type="Proteomes" id="UP001159428"/>
    </source>
</evidence>
<proteinExistence type="predicted"/>
<dbReference type="InterPro" id="IPR000719">
    <property type="entry name" value="Prot_kinase_dom"/>
</dbReference>
<dbReference type="Pfam" id="PF00069">
    <property type="entry name" value="Pkinase"/>
    <property type="match status" value="1"/>
</dbReference>
<name>A0AAU9XQA3_9CNID</name>
<dbReference type="PANTHER" id="PTHR44329:SF298">
    <property type="entry name" value="MIXED LINEAGE KINASE DOMAIN-LIKE PROTEIN"/>
    <property type="match status" value="1"/>
</dbReference>
<dbReference type="EMBL" id="CALNXJ010000055">
    <property type="protein sequence ID" value="CAH3154413.1"/>
    <property type="molecule type" value="Genomic_DNA"/>
</dbReference>
<dbReference type="GO" id="GO:0005524">
    <property type="term" value="F:ATP binding"/>
    <property type="evidence" value="ECO:0007669"/>
    <property type="project" value="UniProtKB-KW"/>
</dbReference>
<dbReference type="InterPro" id="IPR051681">
    <property type="entry name" value="Ser/Thr_Kinases-Pseudokinases"/>
</dbReference>
<evidence type="ECO:0000313" key="4">
    <source>
        <dbReference type="EMBL" id="CAH3154413.1"/>
    </source>
</evidence>
<gene>
    <name evidence="4" type="ORF">PMEA_00027551</name>
</gene>
<evidence type="ECO:0000256" key="1">
    <source>
        <dbReference type="ARBA" id="ARBA00022741"/>
    </source>
</evidence>
<dbReference type="SUPFAM" id="SSF56112">
    <property type="entry name" value="Protein kinase-like (PK-like)"/>
    <property type="match status" value="1"/>
</dbReference>
<keyword evidence="2" id="KW-0067">ATP-binding</keyword>
<organism evidence="4 5">
    <name type="scientific">Pocillopora meandrina</name>
    <dbReference type="NCBI Taxonomy" id="46732"/>
    <lineage>
        <taxon>Eukaryota</taxon>
        <taxon>Metazoa</taxon>
        <taxon>Cnidaria</taxon>
        <taxon>Anthozoa</taxon>
        <taxon>Hexacorallia</taxon>
        <taxon>Scleractinia</taxon>
        <taxon>Astrocoeniina</taxon>
        <taxon>Pocilloporidae</taxon>
        <taxon>Pocillopora</taxon>
    </lineage>
</organism>
<comment type="caution">
    <text evidence="4">The sequence shown here is derived from an EMBL/GenBank/DDBJ whole genome shotgun (WGS) entry which is preliminary data.</text>
</comment>
<dbReference type="Gene3D" id="1.10.510.10">
    <property type="entry name" value="Transferase(Phosphotransferase) domain 1"/>
    <property type="match status" value="1"/>
</dbReference>
<dbReference type="GO" id="GO:0004672">
    <property type="term" value="F:protein kinase activity"/>
    <property type="evidence" value="ECO:0007669"/>
    <property type="project" value="InterPro"/>
</dbReference>
<accession>A0AAU9XQA3</accession>
<dbReference type="GO" id="GO:0097527">
    <property type="term" value="P:necroptotic signaling pathway"/>
    <property type="evidence" value="ECO:0007669"/>
    <property type="project" value="TreeGrafter"/>
</dbReference>
<keyword evidence="5" id="KW-1185">Reference proteome</keyword>
<evidence type="ECO:0000259" key="3">
    <source>
        <dbReference type="PROSITE" id="PS50011"/>
    </source>
</evidence>
<dbReference type="Proteomes" id="UP001159428">
    <property type="component" value="Unassembled WGS sequence"/>
</dbReference>
<sequence length="163" mass="18883">MRQLIRLTTRVCSRGKLIFASRCRHPCLLQFIGATYDEEIPLSGNVLLWRQANQWRGKVSDYGSAKFEEQFMSIGPGCFAYSAPEVQIPAKQTAKIDVYSFGVLLCEMCIQKFPEYQNRERQMTQMTDQVLQDLVRRCVRSDPTERPDMTEIISTLEEFNKTL</sequence>
<reference evidence="4 5" key="1">
    <citation type="submission" date="2022-05" db="EMBL/GenBank/DDBJ databases">
        <authorList>
            <consortium name="Genoscope - CEA"/>
            <person name="William W."/>
        </authorList>
    </citation>
    <scope>NUCLEOTIDE SEQUENCE [LARGE SCALE GENOMIC DNA]</scope>
</reference>
<dbReference type="AlphaFoldDB" id="A0AAU9XQA3"/>